<dbReference type="SMART" id="SM00131">
    <property type="entry name" value="KU"/>
    <property type="match status" value="1"/>
</dbReference>
<gene>
    <name evidence="3" type="primary">Dana\GF14658</name>
    <name evidence="3" type="synonym">dana_GLEANR_15421</name>
    <name evidence="3" type="ORF">GF14658</name>
</gene>
<feature type="domain" description="BPTI/Kunitz inhibitor" evidence="2">
    <location>
        <begin position="25"/>
        <end position="76"/>
    </location>
</feature>
<dbReference type="OMA" id="RDACNAK"/>
<dbReference type="GeneID" id="6497480"/>
<dbReference type="HOGENOM" id="CLU_2161006_0_0_1"/>
<dbReference type="InterPro" id="IPR020901">
    <property type="entry name" value="Prtase_inh_Kunz-CS"/>
</dbReference>
<dbReference type="PROSITE" id="PS50279">
    <property type="entry name" value="BPTI_KUNITZ_2"/>
    <property type="match status" value="1"/>
</dbReference>
<dbReference type="InterPro" id="IPR036880">
    <property type="entry name" value="Kunitz_BPTI_sf"/>
</dbReference>
<dbReference type="Proteomes" id="UP000007801">
    <property type="component" value="Unassembled WGS sequence"/>
</dbReference>
<dbReference type="GO" id="GO:0004867">
    <property type="term" value="F:serine-type endopeptidase inhibitor activity"/>
    <property type="evidence" value="ECO:0007669"/>
    <property type="project" value="InterPro"/>
</dbReference>
<dbReference type="KEGG" id="dan:6497480"/>
<evidence type="ECO:0000313" key="4">
    <source>
        <dbReference type="Proteomes" id="UP000007801"/>
    </source>
</evidence>
<protein>
    <recommendedName>
        <fullName evidence="2">BPTI/Kunitz inhibitor domain-containing protein</fullName>
    </recommendedName>
</protein>
<dbReference type="PhylomeDB" id="B3MP46"/>
<organism evidence="3 4">
    <name type="scientific">Drosophila ananassae</name>
    <name type="common">Fruit fly</name>
    <dbReference type="NCBI Taxonomy" id="7217"/>
    <lineage>
        <taxon>Eukaryota</taxon>
        <taxon>Metazoa</taxon>
        <taxon>Ecdysozoa</taxon>
        <taxon>Arthropoda</taxon>
        <taxon>Hexapoda</taxon>
        <taxon>Insecta</taxon>
        <taxon>Pterygota</taxon>
        <taxon>Neoptera</taxon>
        <taxon>Endopterygota</taxon>
        <taxon>Diptera</taxon>
        <taxon>Brachycera</taxon>
        <taxon>Muscomorpha</taxon>
        <taxon>Ephydroidea</taxon>
        <taxon>Drosophilidae</taxon>
        <taxon>Drosophila</taxon>
        <taxon>Sophophora</taxon>
    </lineage>
</organism>
<evidence type="ECO:0000259" key="2">
    <source>
        <dbReference type="PROSITE" id="PS50279"/>
    </source>
</evidence>
<dbReference type="InParanoid" id="B3MP46"/>
<dbReference type="STRING" id="7217.B3MP46"/>
<name>B3MP46_DROAN</name>
<dbReference type="FunCoup" id="B3MP46">
    <property type="interactions" value="25"/>
</dbReference>
<sequence>MKFLAIVSLIVILIGIVLAQTDPICRLEPIPIGQCGDSFVGYTYSTIRNRCVNFAGRGCSITGNFFNSRNECEDLCKEFNSLREAPFTYFFDRAVERIQDIISSYTMIPL</sequence>
<proteinExistence type="predicted"/>
<dbReference type="OrthoDB" id="7846539at2759"/>
<dbReference type="InterPro" id="IPR002223">
    <property type="entry name" value="Kunitz_BPTI"/>
</dbReference>
<feature type="chain" id="PRO_5002793644" description="BPTI/Kunitz inhibitor domain-containing protein" evidence="1">
    <location>
        <begin position="20"/>
        <end position="110"/>
    </location>
</feature>
<keyword evidence="4" id="KW-1185">Reference proteome</keyword>
<feature type="signal peptide" evidence="1">
    <location>
        <begin position="1"/>
        <end position="19"/>
    </location>
</feature>
<dbReference type="EMBL" id="CH902620">
    <property type="protein sequence ID" value="EDV31212.1"/>
    <property type="molecule type" value="Genomic_DNA"/>
</dbReference>
<dbReference type="PROSITE" id="PS00280">
    <property type="entry name" value="BPTI_KUNITZ_1"/>
    <property type="match status" value="1"/>
</dbReference>
<reference evidence="3 4" key="1">
    <citation type="journal article" date="2007" name="Nature">
        <title>Evolution of genes and genomes on the Drosophila phylogeny.</title>
        <authorList>
            <consortium name="Drosophila 12 Genomes Consortium"/>
            <person name="Clark A.G."/>
            <person name="Eisen M.B."/>
            <person name="Smith D.R."/>
            <person name="Bergman C.M."/>
            <person name="Oliver B."/>
            <person name="Markow T.A."/>
            <person name="Kaufman T.C."/>
            <person name="Kellis M."/>
            <person name="Gelbart W."/>
            <person name="Iyer V.N."/>
            <person name="Pollard D.A."/>
            <person name="Sackton T.B."/>
            <person name="Larracuente A.M."/>
            <person name="Singh N.D."/>
            <person name="Abad J.P."/>
            <person name="Abt D.N."/>
            <person name="Adryan B."/>
            <person name="Aguade M."/>
            <person name="Akashi H."/>
            <person name="Anderson W.W."/>
            <person name="Aquadro C.F."/>
            <person name="Ardell D.H."/>
            <person name="Arguello R."/>
            <person name="Artieri C.G."/>
            <person name="Barbash D.A."/>
            <person name="Barker D."/>
            <person name="Barsanti P."/>
            <person name="Batterham P."/>
            <person name="Batzoglou S."/>
            <person name="Begun D."/>
            <person name="Bhutkar A."/>
            <person name="Blanco E."/>
            <person name="Bosak S.A."/>
            <person name="Bradley R.K."/>
            <person name="Brand A.D."/>
            <person name="Brent M.R."/>
            <person name="Brooks A.N."/>
            <person name="Brown R.H."/>
            <person name="Butlin R.K."/>
            <person name="Caggese C."/>
            <person name="Calvi B.R."/>
            <person name="Bernardo de Carvalho A."/>
            <person name="Caspi A."/>
            <person name="Castrezana S."/>
            <person name="Celniker S.E."/>
            <person name="Chang J.L."/>
            <person name="Chapple C."/>
            <person name="Chatterji S."/>
            <person name="Chinwalla A."/>
            <person name="Civetta A."/>
            <person name="Clifton S.W."/>
            <person name="Comeron J.M."/>
            <person name="Costello J.C."/>
            <person name="Coyne J.A."/>
            <person name="Daub J."/>
            <person name="David R.G."/>
            <person name="Delcher A.L."/>
            <person name="Delehaunty K."/>
            <person name="Do C.B."/>
            <person name="Ebling H."/>
            <person name="Edwards K."/>
            <person name="Eickbush T."/>
            <person name="Evans J.D."/>
            <person name="Filipski A."/>
            <person name="Findeiss S."/>
            <person name="Freyhult E."/>
            <person name="Fulton L."/>
            <person name="Fulton R."/>
            <person name="Garcia A.C."/>
            <person name="Gardiner A."/>
            <person name="Garfield D.A."/>
            <person name="Garvin B.E."/>
            <person name="Gibson G."/>
            <person name="Gilbert D."/>
            <person name="Gnerre S."/>
            <person name="Godfrey J."/>
            <person name="Good R."/>
            <person name="Gotea V."/>
            <person name="Gravely B."/>
            <person name="Greenberg A.J."/>
            <person name="Griffiths-Jones S."/>
            <person name="Gross S."/>
            <person name="Guigo R."/>
            <person name="Gustafson E.A."/>
            <person name="Haerty W."/>
            <person name="Hahn M.W."/>
            <person name="Halligan D.L."/>
            <person name="Halpern A.L."/>
            <person name="Halter G.M."/>
            <person name="Han M.V."/>
            <person name="Heger A."/>
            <person name="Hillier L."/>
            <person name="Hinrichs A.S."/>
            <person name="Holmes I."/>
            <person name="Hoskins R.A."/>
            <person name="Hubisz M.J."/>
            <person name="Hultmark D."/>
            <person name="Huntley M.A."/>
            <person name="Jaffe D.B."/>
            <person name="Jagadeeshan S."/>
            <person name="Jeck W.R."/>
            <person name="Johnson J."/>
            <person name="Jones C.D."/>
            <person name="Jordan W.C."/>
            <person name="Karpen G.H."/>
            <person name="Kataoka E."/>
            <person name="Keightley P.D."/>
            <person name="Kheradpour P."/>
            <person name="Kirkness E.F."/>
            <person name="Koerich L.B."/>
            <person name="Kristiansen K."/>
            <person name="Kudrna D."/>
            <person name="Kulathinal R.J."/>
            <person name="Kumar S."/>
            <person name="Kwok R."/>
            <person name="Lander E."/>
            <person name="Langley C.H."/>
            <person name="Lapoint R."/>
            <person name="Lazzaro B.P."/>
            <person name="Lee S.J."/>
            <person name="Levesque L."/>
            <person name="Li R."/>
            <person name="Lin C.F."/>
            <person name="Lin M.F."/>
            <person name="Lindblad-Toh K."/>
            <person name="Llopart A."/>
            <person name="Long M."/>
            <person name="Low L."/>
            <person name="Lozovsky E."/>
            <person name="Lu J."/>
            <person name="Luo M."/>
            <person name="Machado C.A."/>
            <person name="Makalowski W."/>
            <person name="Marzo M."/>
            <person name="Matsuda M."/>
            <person name="Matzkin L."/>
            <person name="McAllister B."/>
            <person name="McBride C.S."/>
            <person name="McKernan B."/>
            <person name="McKernan K."/>
            <person name="Mendez-Lago M."/>
            <person name="Minx P."/>
            <person name="Mollenhauer M.U."/>
            <person name="Montooth K."/>
            <person name="Mount S.M."/>
            <person name="Mu X."/>
            <person name="Myers E."/>
            <person name="Negre B."/>
            <person name="Newfeld S."/>
            <person name="Nielsen R."/>
            <person name="Noor M.A."/>
            <person name="O'Grady P."/>
            <person name="Pachter L."/>
            <person name="Papaceit M."/>
            <person name="Parisi M.J."/>
            <person name="Parisi M."/>
            <person name="Parts L."/>
            <person name="Pedersen J.S."/>
            <person name="Pesole G."/>
            <person name="Phillippy A.M."/>
            <person name="Ponting C.P."/>
            <person name="Pop M."/>
            <person name="Porcelli D."/>
            <person name="Powell J.R."/>
            <person name="Prohaska S."/>
            <person name="Pruitt K."/>
            <person name="Puig M."/>
            <person name="Quesneville H."/>
            <person name="Ram K.R."/>
            <person name="Rand D."/>
            <person name="Rasmussen M.D."/>
            <person name="Reed L.K."/>
            <person name="Reenan R."/>
            <person name="Reily A."/>
            <person name="Remington K.A."/>
            <person name="Rieger T.T."/>
            <person name="Ritchie M.G."/>
            <person name="Robin C."/>
            <person name="Rogers Y.H."/>
            <person name="Rohde C."/>
            <person name="Rozas J."/>
            <person name="Rubenfield M.J."/>
            <person name="Ruiz A."/>
            <person name="Russo S."/>
            <person name="Salzberg S.L."/>
            <person name="Sanchez-Gracia A."/>
            <person name="Saranga D.J."/>
            <person name="Sato H."/>
            <person name="Schaeffer S.W."/>
            <person name="Schatz M.C."/>
            <person name="Schlenke T."/>
            <person name="Schwartz R."/>
            <person name="Segarra C."/>
            <person name="Singh R.S."/>
            <person name="Sirot L."/>
            <person name="Sirota M."/>
            <person name="Sisneros N.B."/>
            <person name="Smith C.D."/>
            <person name="Smith T.F."/>
            <person name="Spieth J."/>
            <person name="Stage D.E."/>
            <person name="Stark A."/>
            <person name="Stephan W."/>
            <person name="Strausberg R.L."/>
            <person name="Strempel S."/>
            <person name="Sturgill D."/>
            <person name="Sutton G."/>
            <person name="Sutton G.G."/>
            <person name="Tao W."/>
            <person name="Teichmann S."/>
            <person name="Tobari Y.N."/>
            <person name="Tomimura Y."/>
            <person name="Tsolas J.M."/>
            <person name="Valente V.L."/>
            <person name="Venter E."/>
            <person name="Venter J.C."/>
            <person name="Vicario S."/>
            <person name="Vieira F.G."/>
            <person name="Vilella A.J."/>
            <person name="Villasante A."/>
            <person name="Walenz B."/>
            <person name="Wang J."/>
            <person name="Wasserman M."/>
            <person name="Watts T."/>
            <person name="Wilson D."/>
            <person name="Wilson R.K."/>
            <person name="Wing R.A."/>
            <person name="Wolfner M.F."/>
            <person name="Wong A."/>
            <person name="Wong G.K."/>
            <person name="Wu C.I."/>
            <person name="Wu G."/>
            <person name="Yamamoto D."/>
            <person name="Yang H.P."/>
            <person name="Yang S.P."/>
            <person name="Yorke J.A."/>
            <person name="Yoshida K."/>
            <person name="Zdobnov E."/>
            <person name="Zhang P."/>
            <person name="Zhang Y."/>
            <person name="Zimin A.V."/>
            <person name="Baldwin J."/>
            <person name="Abdouelleil A."/>
            <person name="Abdulkadir J."/>
            <person name="Abebe A."/>
            <person name="Abera B."/>
            <person name="Abreu J."/>
            <person name="Acer S.C."/>
            <person name="Aftuck L."/>
            <person name="Alexander A."/>
            <person name="An P."/>
            <person name="Anderson E."/>
            <person name="Anderson S."/>
            <person name="Arachi H."/>
            <person name="Azer M."/>
            <person name="Bachantsang P."/>
            <person name="Barry A."/>
            <person name="Bayul T."/>
            <person name="Berlin A."/>
            <person name="Bessette D."/>
            <person name="Bloom T."/>
            <person name="Blye J."/>
            <person name="Boguslavskiy L."/>
            <person name="Bonnet C."/>
            <person name="Boukhgalter B."/>
            <person name="Bourzgui I."/>
            <person name="Brown A."/>
            <person name="Cahill P."/>
            <person name="Channer S."/>
            <person name="Cheshatsang Y."/>
            <person name="Chuda L."/>
            <person name="Citroen M."/>
            <person name="Collymore A."/>
            <person name="Cooke P."/>
            <person name="Costello M."/>
            <person name="D'Aco K."/>
            <person name="Daza R."/>
            <person name="De Haan G."/>
            <person name="DeGray S."/>
            <person name="DeMaso C."/>
            <person name="Dhargay N."/>
            <person name="Dooley K."/>
            <person name="Dooley E."/>
            <person name="Doricent M."/>
            <person name="Dorje P."/>
            <person name="Dorjee K."/>
            <person name="Dupes A."/>
            <person name="Elong R."/>
            <person name="Falk J."/>
            <person name="Farina A."/>
            <person name="Faro S."/>
            <person name="Ferguson D."/>
            <person name="Fisher S."/>
            <person name="Foley C.D."/>
            <person name="Franke A."/>
            <person name="Friedrich D."/>
            <person name="Gadbois L."/>
            <person name="Gearin G."/>
            <person name="Gearin C.R."/>
            <person name="Giannoukos G."/>
            <person name="Goode T."/>
            <person name="Graham J."/>
            <person name="Grandbois E."/>
            <person name="Grewal S."/>
            <person name="Gyaltsen K."/>
            <person name="Hafez N."/>
            <person name="Hagos B."/>
            <person name="Hall J."/>
            <person name="Henson C."/>
            <person name="Hollinger A."/>
            <person name="Honan T."/>
            <person name="Huard M.D."/>
            <person name="Hughes L."/>
            <person name="Hurhula B."/>
            <person name="Husby M.E."/>
            <person name="Kamat A."/>
            <person name="Kanga B."/>
            <person name="Kashin S."/>
            <person name="Khazanovich D."/>
            <person name="Kisner P."/>
            <person name="Lance K."/>
            <person name="Lara M."/>
            <person name="Lee W."/>
            <person name="Lennon N."/>
            <person name="Letendre F."/>
            <person name="LeVine R."/>
            <person name="Lipovsky A."/>
            <person name="Liu X."/>
            <person name="Liu J."/>
            <person name="Liu S."/>
            <person name="Lokyitsang T."/>
            <person name="Lokyitsang Y."/>
            <person name="Lubonja R."/>
            <person name="Lui A."/>
            <person name="MacDonald P."/>
            <person name="Magnisalis V."/>
            <person name="Maru K."/>
            <person name="Matthews C."/>
            <person name="McCusker W."/>
            <person name="McDonough S."/>
            <person name="Mehta T."/>
            <person name="Meldrim J."/>
            <person name="Meneus L."/>
            <person name="Mihai O."/>
            <person name="Mihalev A."/>
            <person name="Mihova T."/>
            <person name="Mittelman R."/>
            <person name="Mlenga V."/>
            <person name="Montmayeur A."/>
            <person name="Mulrain L."/>
            <person name="Navidi A."/>
            <person name="Naylor J."/>
            <person name="Negash T."/>
            <person name="Nguyen T."/>
            <person name="Nguyen N."/>
            <person name="Nicol R."/>
            <person name="Norbu C."/>
            <person name="Norbu N."/>
            <person name="Novod N."/>
            <person name="O'Neill B."/>
            <person name="Osman S."/>
            <person name="Markiewicz E."/>
            <person name="Oyono O.L."/>
            <person name="Patti C."/>
            <person name="Phunkhang P."/>
            <person name="Pierre F."/>
            <person name="Priest M."/>
            <person name="Raghuraman S."/>
            <person name="Rege F."/>
            <person name="Reyes R."/>
            <person name="Rise C."/>
            <person name="Rogov P."/>
            <person name="Ross K."/>
            <person name="Ryan E."/>
            <person name="Settipalli S."/>
            <person name="Shea T."/>
            <person name="Sherpa N."/>
            <person name="Shi L."/>
            <person name="Shih D."/>
            <person name="Sparrow T."/>
            <person name="Spaulding J."/>
            <person name="Stalker J."/>
            <person name="Stange-Thomann N."/>
            <person name="Stavropoulos S."/>
            <person name="Stone C."/>
            <person name="Strader C."/>
            <person name="Tesfaye S."/>
            <person name="Thomson T."/>
            <person name="Thoulutsang Y."/>
            <person name="Thoulutsang D."/>
            <person name="Topham K."/>
            <person name="Topping I."/>
            <person name="Tsamla T."/>
            <person name="Vassiliev H."/>
            <person name="Vo A."/>
            <person name="Wangchuk T."/>
            <person name="Wangdi T."/>
            <person name="Weiand M."/>
            <person name="Wilkinson J."/>
            <person name="Wilson A."/>
            <person name="Yadav S."/>
            <person name="Young G."/>
            <person name="Yu Q."/>
            <person name="Zembek L."/>
            <person name="Zhong D."/>
            <person name="Zimmer A."/>
            <person name="Zwirko Z."/>
            <person name="Jaffe D.B."/>
            <person name="Alvarez P."/>
            <person name="Brockman W."/>
            <person name="Butler J."/>
            <person name="Chin C."/>
            <person name="Gnerre S."/>
            <person name="Grabherr M."/>
            <person name="Kleber M."/>
            <person name="Mauceli E."/>
            <person name="MacCallum I."/>
        </authorList>
    </citation>
    <scope>NUCLEOTIDE SEQUENCE [LARGE SCALE GENOMIC DNA]</scope>
    <source>
        <strain evidence="4">Tucson 14024-0371.13</strain>
    </source>
</reference>
<evidence type="ECO:0000256" key="1">
    <source>
        <dbReference type="SAM" id="SignalP"/>
    </source>
</evidence>
<evidence type="ECO:0000313" key="3">
    <source>
        <dbReference type="EMBL" id="EDV31212.1"/>
    </source>
</evidence>
<dbReference type="AlphaFoldDB" id="B3MP46"/>
<dbReference type="Pfam" id="PF00014">
    <property type="entry name" value="Kunitz_BPTI"/>
    <property type="match status" value="1"/>
</dbReference>
<dbReference type="Gene3D" id="4.10.410.10">
    <property type="entry name" value="Pancreatic trypsin inhibitor Kunitz domain"/>
    <property type="match status" value="1"/>
</dbReference>
<accession>B3MP46</accession>
<keyword evidence="1" id="KW-0732">Signal</keyword>
<dbReference type="SUPFAM" id="SSF57362">
    <property type="entry name" value="BPTI-like"/>
    <property type="match status" value="1"/>
</dbReference>